<dbReference type="EMBL" id="LR797364">
    <property type="protein sequence ID" value="CAB4210744.1"/>
    <property type="molecule type" value="Genomic_DNA"/>
</dbReference>
<organism evidence="3">
    <name type="scientific">uncultured Caudovirales phage</name>
    <dbReference type="NCBI Taxonomy" id="2100421"/>
    <lineage>
        <taxon>Viruses</taxon>
        <taxon>Duplodnaviria</taxon>
        <taxon>Heunggongvirae</taxon>
        <taxon>Uroviricota</taxon>
        <taxon>Caudoviricetes</taxon>
        <taxon>Peduoviridae</taxon>
        <taxon>Maltschvirus</taxon>
        <taxon>Maltschvirus maltsch</taxon>
    </lineage>
</organism>
<feature type="compositionally biased region" description="Polar residues" evidence="1">
    <location>
        <begin position="75"/>
        <end position="85"/>
    </location>
</feature>
<accession>A0A6J5SAC1</accession>
<gene>
    <name evidence="3" type="ORF">UFOVP1413_45</name>
    <name evidence="2" type="ORF">UFOVP893_59</name>
</gene>
<evidence type="ECO:0000256" key="1">
    <source>
        <dbReference type="SAM" id="MobiDB-lite"/>
    </source>
</evidence>
<proteinExistence type="predicted"/>
<reference evidence="3" key="1">
    <citation type="submission" date="2020-05" db="EMBL/GenBank/DDBJ databases">
        <authorList>
            <person name="Chiriac C."/>
            <person name="Salcher M."/>
            <person name="Ghai R."/>
            <person name="Kavagutti S V."/>
        </authorList>
    </citation>
    <scope>NUCLEOTIDE SEQUENCE</scope>
</reference>
<protein>
    <submittedName>
        <fullName evidence="3">Uncharacterized protein</fullName>
    </submittedName>
</protein>
<evidence type="ECO:0000313" key="2">
    <source>
        <dbReference type="EMBL" id="CAB4169177.1"/>
    </source>
</evidence>
<dbReference type="EMBL" id="LR796841">
    <property type="protein sequence ID" value="CAB4169177.1"/>
    <property type="molecule type" value="Genomic_DNA"/>
</dbReference>
<name>A0A6J5SAC1_9CAUD</name>
<evidence type="ECO:0000313" key="3">
    <source>
        <dbReference type="EMBL" id="CAB4210744.1"/>
    </source>
</evidence>
<feature type="region of interest" description="Disordered" evidence="1">
    <location>
        <begin position="1"/>
        <end position="98"/>
    </location>
</feature>
<sequence length="98" mass="10328">MKARHRKNREAGGGVAEYAQDIANNPKSYTAEGGDEVTNAAKARKRGGKTVKMQGKMAKHHAGRMPRKSGGRAGSNMNPLSSAHSGTPAKGRSAKQID</sequence>
<feature type="compositionally biased region" description="Basic residues" evidence="1">
    <location>
        <begin position="57"/>
        <end position="70"/>
    </location>
</feature>